<organism evidence="2 3">
    <name type="scientific">Bacteroides thetaiotaomicron</name>
    <dbReference type="NCBI Taxonomy" id="818"/>
    <lineage>
        <taxon>Bacteria</taxon>
        <taxon>Pseudomonadati</taxon>
        <taxon>Bacteroidota</taxon>
        <taxon>Bacteroidia</taxon>
        <taxon>Bacteroidales</taxon>
        <taxon>Bacteroidaceae</taxon>
        <taxon>Bacteroides</taxon>
    </lineage>
</organism>
<dbReference type="EMBL" id="QSJP01000003">
    <property type="protein sequence ID" value="RHD90227.1"/>
    <property type="molecule type" value="Genomic_DNA"/>
</dbReference>
<reference evidence="3 4" key="1">
    <citation type="submission" date="2018-08" db="EMBL/GenBank/DDBJ databases">
        <title>A genome reference for cultivated species of the human gut microbiota.</title>
        <authorList>
            <person name="Zou Y."/>
            <person name="Xue W."/>
            <person name="Luo G."/>
        </authorList>
    </citation>
    <scope>NUCLEOTIDE SEQUENCE [LARGE SCALE GENOMIC DNA]</scope>
    <source>
        <strain evidence="2 3">AF37-12</strain>
        <strain evidence="1 4">AM30-26</strain>
    </source>
</reference>
<evidence type="ECO:0000313" key="2">
    <source>
        <dbReference type="EMBL" id="RHL57539.1"/>
    </source>
</evidence>
<gene>
    <name evidence="2" type="ORF">DW011_14725</name>
    <name evidence="1" type="ORF">DW780_04360</name>
</gene>
<proteinExistence type="predicted"/>
<name>A0A415LZF3_BACT4</name>
<protein>
    <recommendedName>
        <fullName evidence="5">Thioredoxin-like fold domain-containing protein</fullName>
    </recommendedName>
</protein>
<dbReference type="AlphaFoldDB" id="A0A415LZF3"/>
<accession>A0A415LZF3</accession>
<dbReference type="Proteomes" id="UP000283616">
    <property type="component" value="Unassembled WGS sequence"/>
</dbReference>
<dbReference type="EMBL" id="QROV01000016">
    <property type="protein sequence ID" value="RHL57539.1"/>
    <property type="molecule type" value="Genomic_DNA"/>
</dbReference>
<dbReference type="RefSeq" id="WP_048693297.1">
    <property type="nucleotide sequence ID" value="NZ_CABJDH010000008.1"/>
</dbReference>
<comment type="caution">
    <text evidence="2">The sequence shown here is derived from an EMBL/GenBank/DDBJ whole genome shotgun (WGS) entry which is preliminary data.</text>
</comment>
<sequence length="148" mass="17404">MVEQNISSLLNQDVDRLKGRQILSLDSVVGETEKCVIVYIFNYYDCETCIDKGFEIVNLIDNSKKREYVKVIVSMFHEVTSTQKRNSYRGFIYKDKNDLIRKELRYIPTPVMIIVDNNCRIRDACIFEISQDKKQLDDFIKKCLSIDD</sequence>
<evidence type="ECO:0000313" key="4">
    <source>
        <dbReference type="Proteomes" id="UP000284785"/>
    </source>
</evidence>
<evidence type="ECO:0008006" key="5">
    <source>
        <dbReference type="Google" id="ProtNLM"/>
    </source>
</evidence>
<dbReference type="Proteomes" id="UP000284785">
    <property type="component" value="Unassembled WGS sequence"/>
</dbReference>
<dbReference type="Gene3D" id="3.40.30.10">
    <property type="entry name" value="Glutaredoxin"/>
    <property type="match status" value="1"/>
</dbReference>
<evidence type="ECO:0000313" key="1">
    <source>
        <dbReference type="EMBL" id="RHD90227.1"/>
    </source>
</evidence>
<evidence type="ECO:0000313" key="3">
    <source>
        <dbReference type="Proteomes" id="UP000283616"/>
    </source>
</evidence>